<name>A0A6B3NBX0_9CYAN</name>
<dbReference type="InterPro" id="IPR011648">
    <property type="entry name" value="Circadian_clock_KaiA"/>
</dbReference>
<dbReference type="PROSITE" id="PS51431">
    <property type="entry name" value="KAIA_C"/>
    <property type="match status" value="1"/>
</dbReference>
<dbReference type="InterPro" id="IPR017944">
    <property type="entry name" value="KaiA/RbsU_helical_domain_sf"/>
</dbReference>
<accession>A0A6B3NBX0</accession>
<dbReference type="InterPro" id="IPR020856">
    <property type="entry name" value="Circadian_clock_protein_KaiA_C"/>
</dbReference>
<dbReference type="Pfam" id="PF07688">
    <property type="entry name" value="KaiA"/>
    <property type="match status" value="1"/>
</dbReference>
<evidence type="ECO:0000256" key="1">
    <source>
        <dbReference type="ARBA" id="ARBA00023108"/>
    </source>
</evidence>
<gene>
    <name evidence="5" type="ORF">F6J89_24025</name>
</gene>
<evidence type="ECO:0000259" key="4">
    <source>
        <dbReference type="PROSITE" id="PS51431"/>
    </source>
</evidence>
<dbReference type="InterPro" id="IPR020844">
    <property type="entry name" value="Circadian_clock_KaiA_N"/>
</dbReference>
<dbReference type="Gene3D" id="1.10.1240.30">
    <property type="entry name" value="KaiA/RbsU domain"/>
    <property type="match status" value="1"/>
</dbReference>
<dbReference type="SUPFAM" id="SSF101215">
    <property type="entry name" value="KaiA/RbsU domain"/>
    <property type="match status" value="1"/>
</dbReference>
<organism evidence="5">
    <name type="scientific">Symploca sp. SIO1C4</name>
    <dbReference type="NCBI Taxonomy" id="2607765"/>
    <lineage>
        <taxon>Bacteria</taxon>
        <taxon>Bacillati</taxon>
        <taxon>Cyanobacteriota</taxon>
        <taxon>Cyanophyceae</taxon>
        <taxon>Coleofasciculales</taxon>
        <taxon>Coleofasciculaceae</taxon>
        <taxon>Symploca</taxon>
    </lineage>
</organism>
<comment type="caution">
    <text evidence="5">The sequence shown here is derived from an EMBL/GenBank/DDBJ whole genome shotgun (WGS) entry which is preliminary data.</text>
</comment>
<dbReference type="PROSITE" id="PS51430">
    <property type="entry name" value="KAIA_N"/>
    <property type="match status" value="1"/>
</dbReference>
<dbReference type="Pfam" id="PF21714">
    <property type="entry name" value="KaiA_N"/>
    <property type="match status" value="1"/>
</dbReference>
<reference evidence="5" key="1">
    <citation type="submission" date="2019-11" db="EMBL/GenBank/DDBJ databases">
        <title>Genomic insights into an expanded diversity of filamentous marine cyanobacteria reveals the extraordinary biosynthetic potential of Moorea and Okeania.</title>
        <authorList>
            <person name="Ferreira Leao T."/>
            <person name="Wang M."/>
            <person name="Moss N."/>
            <person name="Da Silva R."/>
            <person name="Sanders J."/>
            <person name="Nurk S."/>
            <person name="Gurevich A."/>
            <person name="Humphrey G."/>
            <person name="Reher R."/>
            <person name="Zhu Q."/>
            <person name="Belda-Ferre P."/>
            <person name="Glukhov E."/>
            <person name="Rex R."/>
            <person name="Dorrestein P.C."/>
            <person name="Knight R."/>
            <person name="Pevzner P."/>
            <person name="Gerwick W.H."/>
            <person name="Gerwick L."/>
        </authorList>
    </citation>
    <scope>NUCLEOTIDE SEQUENCE</scope>
    <source>
        <strain evidence="5">SIO1C4</strain>
    </source>
</reference>
<dbReference type="AlphaFoldDB" id="A0A6B3NBX0"/>
<sequence>MSTKLSICTFMRSESLAQSLEEFLSSERYILHNTASEAEFLNFIEQHKHDLDCVVLQDDFSLLPAIKRLYEQGTLLPVVIFPGELEEITIGVAANHQAEAIYPSDNSHLTSTANPLFHAAEVRLSKVQPCKIGNFIDQAIASFIELAPEYSLTDTAASVETTADSSDNSFLMQQQQRLSDKLRERLGYLGVYYKRNPRFFFRNLSEQERQKLLENLRSEYRQIVLSYFSQDESLNRKIDEFVDQAFFADISVSRIVEIHMELMDEFSKHLKLEGRSDEVLLDYRLTLIDVIAHLGEMYRRSIPREL</sequence>
<protein>
    <recommendedName>
        <fullName evidence="2">Circadian clock oscillator protein KaiA</fullName>
    </recommendedName>
</protein>
<evidence type="ECO:0000256" key="2">
    <source>
        <dbReference type="ARBA" id="ARBA00034852"/>
    </source>
</evidence>
<dbReference type="SMART" id="SM01247">
    <property type="entry name" value="KaiA"/>
    <property type="match status" value="1"/>
</dbReference>
<keyword evidence="1" id="KW-0090">Biological rhythms</keyword>
<proteinExistence type="predicted"/>
<feature type="domain" description="KaiA C-terminal" evidence="4">
    <location>
        <begin position="196"/>
        <end position="304"/>
    </location>
</feature>
<evidence type="ECO:0000259" key="3">
    <source>
        <dbReference type="PROSITE" id="PS51430"/>
    </source>
</evidence>
<dbReference type="Gene3D" id="3.40.50.2300">
    <property type="match status" value="1"/>
</dbReference>
<dbReference type="InterPro" id="IPR011006">
    <property type="entry name" value="CheY-like_superfamily"/>
</dbReference>
<dbReference type="SUPFAM" id="SSF52172">
    <property type="entry name" value="CheY-like"/>
    <property type="match status" value="1"/>
</dbReference>
<dbReference type="GO" id="GO:0007623">
    <property type="term" value="P:circadian rhythm"/>
    <property type="evidence" value="ECO:0007669"/>
    <property type="project" value="InterPro"/>
</dbReference>
<feature type="domain" description="KaiA N-terminal" evidence="3">
    <location>
        <begin position="1"/>
        <end position="186"/>
    </location>
</feature>
<evidence type="ECO:0000313" key="5">
    <source>
        <dbReference type="EMBL" id="NER30599.1"/>
    </source>
</evidence>
<dbReference type="EMBL" id="JAAHFQ010000596">
    <property type="protein sequence ID" value="NER30599.1"/>
    <property type="molecule type" value="Genomic_DNA"/>
</dbReference>